<reference evidence="3" key="1">
    <citation type="submission" date="2022-11" db="EMBL/GenBank/DDBJ databases">
        <authorList>
            <person name="Petersen C."/>
        </authorList>
    </citation>
    <scope>NUCLEOTIDE SEQUENCE</scope>
    <source>
        <strain evidence="3">IBT 16849</strain>
    </source>
</reference>
<organism evidence="3 4">
    <name type="scientific">Penicillium cf. griseofulvum</name>
    <dbReference type="NCBI Taxonomy" id="2972120"/>
    <lineage>
        <taxon>Eukaryota</taxon>
        <taxon>Fungi</taxon>
        <taxon>Dikarya</taxon>
        <taxon>Ascomycota</taxon>
        <taxon>Pezizomycotina</taxon>
        <taxon>Eurotiomycetes</taxon>
        <taxon>Eurotiomycetidae</taxon>
        <taxon>Eurotiales</taxon>
        <taxon>Aspergillaceae</taxon>
        <taxon>Penicillium</taxon>
    </lineage>
</organism>
<dbReference type="OrthoDB" id="3944408at2759"/>
<dbReference type="InterPro" id="IPR054505">
    <property type="entry name" value="Myb_DNA-bind_8"/>
</dbReference>
<sequence length="115" mass="12948">MAPKQPTKAGKSPSKPREPKESELKKQLLFLWACHKASDVQIDIAAVARHFGIKNNAARLRVARMKKRLDEMATSTKSDGQDQDEDHDKAQTKKTDEINTEDDDDSMDEILPDSD</sequence>
<feature type="compositionally biased region" description="Acidic residues" evidence="1">
    <location>
        <begin position="98"/>
        <end position="115"/>
    </location>
</feature>
<dbReference type="EMBL" id="JAPQKP010000002">
    <property type="protein sequence ID" value="KAJ5206433.1"/>
    <property type="molecule type" value="Genomic_DNA"/>
</dbReference>
<dbReference type="Pfam" id="PF22980">
    <property type="entry name" value="Myb_DNA-bind_8"/>
    <property type="match status" value="1"/>
</dbReference>
<name>A0A9W9T1X7_9EURO</name>
<dbReference type="AlphaFoldDB" id="A0A9W9T1X7"/>
<feature type="region of interest" description="Disordered" evidence="1">
    <location>
        <begin position="71"/>
        <end position="115"/>
    </location>
</feature>
<comment type="caution">
    <text evidence="3">The sequence shown here is derived from an EMBL/GenBank/DDBJ whole genome shotgun (WGS) entry which is preliminary data.</text>
</comment>
<reference evidence="3" key="2">
    <citation type="journal article" date="2023" name="IMA Fungus">
        <title>Comparative genomic study of the Penicillium genus elucidates a diverse pangenome and 15 lateral gene transfer events.</title>
        <authorList>
            <person name="Petersen C."/>
            <person name="Sorensen T."/>
            <person name="Nielsen M.R."/>
            <person name="Sondergaard T.E."/>
            <person name="Sorensen J.L."/>
            <person name="Fitzpatrick D.A."/>
            <person name="Frisvad J.C."/>
            <person name="Nielsen K.L."/>
        </authorList>
    </citation>
    <scope>NUCLEOTIDE SEQUENCE</scope>
    <source>
        <strain evidence="3">IBT 16849</strain>
    </source>
</reference>
<evidence type="ECO:0000259" key="2">
    <source>
        <dbReference type="Pfam" id="PF22980"/>
    </source>
</evidence>
<accession>A0A9W9T1X7</accession>
<protein>
    <recommendedName>
        <fullName evidence="2">Myb-like DNA-binding domain-containing protein</fullName>
    </recommendedName>
</protein>
<dbReference type="Proteomes" id="UP001150879">
    <property type="component" value="Unassembled WGS sequence"/>
</dbReference>
<evidence type="ECO:0000313" key="3">
    <source>
        <dbReference type="EMBL" id="KAJ5206433.1"/>
    </source>
</evidence>
<proteinExistence type="predicted"/>
<gene>
    <name evidence="3" type="ORF">N7472_002881</name>
</gene>
<feature type="region of interest" description="Disordered" evidence="1">
    <location>
        <begin position="1"/>
        <end position="23"/>
    </location>
</feature>
<evidence type="ECO:0000256" key="1">
    <source>
        <dbReference type="SAM" id="MobiDB-lite"/>
    </source>
</evidence>
<evidence type="ECO:0000313" key="4">
    <source>
        <dbReference type="Proteomes" id="UP001150879"/>
    </source>
</evidence>
<feature type="domain" description="Myb-like DNA-binding" evidence="2">
    <location>
        <begin position="26"/>
        <end position="70"/>
    </location>
</feature>
<keyword evidence="4" id="KW-1185">Reference proteome</keyword>
<feature type="compositionally biased region" description="Basic and acidic residues" evidence="1">
    <location>
        <begin position="86"/>
        <end position="97"/>
    </location>
</feature>